<proteinExistence type="predicted"/>
<dbReference type="EMBL" id="FQUW01000063">
    <property type="protein sequence ID" value="SHF74073.1"/>
    <property type="molecule type" value="Genomic_DNA"/>
</dbReference>
<reference evidence="2" key="1">
    <citation type="submission" date="2016-11" db="EMBL/GenBank/DDBJ databases">
        <authorList>
            <person name="Varghese N."/>
            <person name="Submissions S."/>
        </authorList>
    </citation>
    <scope>NUCLEOTIDE SEQUENCE [LARGE SCALE GENOMIC DNA]</scope>
    <source>
        <strain evidence="2">DSM 11792</strain>
    </source>
</reference>
<evidence type="ECO:0000313" key="2">
    <source>
        <dbReference type="Proteomes" id="UP000184196"/>
    </source>
</evidence>
<dbReference type="RefSeq" id="WP_073167727.1">
    <property type="nucleotide sequence ID" value="NZ_FQUW01000063.1"/>
</dbReference>
<organism evidence="1 2">
    <name type="scientific">Desulfofundulus australicus DSM 11792</name>
    <dbReference type="NCBI Taxonomy" id="1121425"/>
    <lineage>
        <taxon>Bacteria</taxon>
        <taxon>Bacillati</taxon>
        <taxon>Bacillota</taxon>
        <taxon>Clostridia</taxon>
        <taxon>Eubacteriales</taxon>
        <taxon>Peptococcaceae</taxon>
        <taxon>Desulfofundulus</taxon>
    </lineage>
</organism>
<dbReference type="OrthoDB" id="5514550at2"/>
<evidence type="ECO:0008006" key="3">
    <source>
        <dbReference type="Google" id="ProtNLM"/>
    </source>
</evidence>
<accession>A0A1M5E4C4</accession>
<keyword evidence="2" id="KW-1185">Reference proteome</keyword>
<name>A0A1M5E4C4_9FIRM</name>
<evidence type="ECO:0000313" key="1">
    <source>
        <dbReference type="EMBL" id="SHF74073.1"/>
    </source>
</evidence>
<dbReference type="AlphaFoldDB" id="A0A1M5E4C4"/>
<protein>
    <recommendedName>
        <fullName evidence="3">PD(D/E)XK endonuclease domain-containing protein</fullName>
    </recommendedName>
</protein>
<dbReference type="Proteomes" id="UP000184196">
    <property type="component" value="Unassembled WGS sequence"/>
</dbReference>
<sequence length="154" mass="17960">MHDFNGCLKRGEDGEHFLDRFFSGRFHIYPVTRRQQRQGIDRIFVNRETGKVLKVEYKTDYQAGRTGNAFLETVSVDTEGKKGWVYTSKADYLLYFVVEDLLIYAIRFKTLRRLFPTWLKKYRTGKAVNEGYTTHGLLVPLTEFEKCAEAVISA</sequence>
<gene>
    <name evidence="1" type="ORF">SAMN02745218_02986</name>
</gene>